<sequence length="325" mass="37103">MLLPTPAHLDLRTAEFPLQHKGLLRAYTLPWSRTALWRFLHHKRWGYLWVDGEDWILGMAIVDLGYLAKSFVFFVEAEQKTPVFYREALALPGLSPVLHSTQEQVRTAKFHGPGLRSRIQWFEEGLLNFQVEGKNLSISGQAQRPEQAPLVAANLLSGGSANLTMKTMRHSAQVRIRFQNREWKTAHAWVATDLTDGFLPRSTRWSWASLSGLSLTGERVSLNLVEGFNGACECLLWVNDLQIPLEEGVIEGQVPDQNWQIRTRCGKVQLEFQPWCALWDQTRLGLVSSDFRQVYGTYSGRITTGQKILIIEKLRGIAEYQDVLW</sequence>
<accession>A0A2M7G7W5</accession>
<dbReference type="EMBL" id="PFFQ01000014">
    <property type="protein sequence ID" value="PIW18155.1"/>
    <property type="molecule type" value="Genomic_DNA"/>
</dbReference>
<dbReference type="PANTHER" id="PTHR35868:SF4">
    <property type="entry name" value="DUF2804 DOMAIN-CONTAINING PROTEIN"/>
    <property type="match status" value="1"/>
</dbReference>
<evidence type="ECO:0000313" key="2">
    <source>
        <dbReference type="Proteomes" id="UP000231019"/>
    </source>
</evidence>
<evidence type="ECO:0008006" key="3">
    <source>
        <dbReference type="Google" id="ProtNLM"/>
    </source>
</evidence>
<dbReference type="InterPro" id="IPR021243">
    <property type="entry name" value="DUF2804"/>
</dbReference>
<name>A0A2M7G7W5_9BACT</name>
<organism evidence="1 2">
    <name type="scientific">bacterium (Candidatus Blackallbacteria) CG17_big_fil_post_rev_8_21_14_2_50_48_46</name>
    <dbReference type="NCBI Taxonomy" id="2014261"/>
    <lineage>
        <taxon>Bacteria</taxon>
        <taxon>Candidatus Blackallbacteria</taxon>
    </lineage>
</organism>
<dbReference type="AlphaFoldDB" id="A0A2M7G7W5"/>
<gene>
    <name evidence="1" type="ORF">COW36_06395</name>
</gene>
<evidence type="ECO:0000313" key="1">
    <source>
        <dbReference type="EMBL" id="PIW18155.1"/>
    </source>
</evidence>
<dbReference type="Proteomes" id="UP000231019">
    <property type="component" value="Unassembled WGS sequence"/>
</dbReference>
<dbReference type="PANTHER" id="PTHR35868">
    <property type="entry name" value="DUF2804 DOMAIN-CONTAINING PROTEIN-RELATED"/>
    <property type="match status" value="1"/>
</dbReference>
<comment type="caution">
    <text evidence="1">The sequence shown here is derived from an EMBL/GenBank/DDBJ whole genome shotgun (WGS) entry which is preliminary data.</text>
</comment>
<protein>
    <recommendedName>
        <fullName evidence="3">DUF2804 domain-containing protein</fullName>
    </recommendedName>
</protein>
<proteinExistence type="predicted"/>
<dbReference type="Pfam" id="PF10974">
    <property type="entry name" value="DUF2804"/>
    <property type="match status" value="1"/>
</dbReference>
<reference evidence="1 2" key="1">
    <citation type="submission" date="2017-09" db="EMBL/GenBank/DDBJ databases">
        <title>Depth-based differentiation of microbial function through sediment-hosted aquifers and enrichment of novel symbionts in the deep terrestrial subsurface.</title>
        <authorList>
            <person name="Probst A.J."/>
            <person name="Ladd B."/>
            <person name="Jarett J.K."/>
            <person name="Geller-Mcgrath D.E."/>
            <person name="Sieber C.M."/>
            <person name="Emerson J.B."/>
            <person name="Anantharaman K."/>
            <person name="Thomas B.C."/>
            <person name="Malmstrom R."/>
            <person name="Stieglmeier M."/>
            <person name="Klingl A."/>
            <person name="Woyke T."/>
            <person name="Ryan C.M."/>
            <person name="Banfield J.F."/>
        </authorList>
    </citation>
    <scope>NUCLEOTIDE SEQUENCE [LARGE SCALE GENOMIC DNA]</scope>
    <source>
        <strain evidence="1">CG17_big_fil_post_rev_8_21_14_2_50_48_46</strain>
    </source>
</reference>